<keyword evidence="1" id="KW-0614">Plasmid</keyword>
<proteinExistence type="predicted"/>
<protein>
    <submittedName>
        <fullName evidence="1">Uncharacterized protein</fullName>
    </submittedName>
</protein>
<sequence length="114" mass="12633">MAGADLRYRTAVYERAHTLVESMDRKNRPLALLNAALLEVETLIVAERTDAAIAALLPLIEQCARHRLVRPVLDAGPAVTLASKNLRQHLRRRADLTVSAVADEYLANLEKLPI</sequence>
<name>A0AA46X1B5_RHORH</name>
<dbReference type="AlphaFoldDB" id="A0AA46X1B5"/>
<reference evidence="1 2" key="1">
    <citation type="journal article" date="2021" name="Front. Microbiol.">
        <title>Bacterial Transformation of Aromatic Monomers in Softwood Black Liquor.</title>
        <authorList>
            <person name="Navas L.E."/>
            <person name="Dexter G."/>
            <person name="Liu J."/>
            <person name="Levy-Booth D."/>
            <person name="Cho M."/>
            <person name="Jang S.K."/>
            <person name="Mansfield S.D."/>
            <person name="Renneckar S."/>
            <person name="Mohn W.W."/>
            <person name="Eltis L.D."/>
        </authorList>
    </citation>
    <scope>NUCLEOTIDE SEQUENCE [LARGE SCALE GENOMIC DNA]</scope>
    <source>
        <strain evidence="1 2">GD02</strain>
    </source>
</reference>
<dbReference type="EMBL" id="CP083975">
    <property type="protein sequence ID" value="UZF48240.1"/>
    <property type="molecule type" value="Genomic_DNA"/>
</dbReference>
<evidence type="ECO:0000313" key="2">
    <source>
        <dbReference type="Proteomes" id="UP001162740"/>
    </source>
</evidence>
<organism evidence="1 2">
    <name type="scientific">Rhodococcus rhodochrous</name>
    <dbReference type="NCBI Taxonomy" id="1829"/>
    <lineage>
        <taxon>Bacteria</taxon>
        <taxon>Bacillati</taxon>
        <taxon>Actinomycetota</taxon>
        <taxon>Actinomycetes</taxon>
        <taxon>Mycobacteriales</taxon>
        <taxon>Nocardiaceae</taxon>
        <taxon>Rhodococcus</taxon>
    </lineage>
</organism>
<gene>
    <name evidence="1" type="ORF">KUM34_028215</name>
</gene>
<dbReference type="RefSeq" id="WP_229583272.1">
    <property type="nucleotide sequence ID" value="NZ_CP083975.1"/>
</dbReference>
<evidence type="ECO:0000313" key="1">
    <source>
        <dbReference type="EMBL" id="UZF48240.1"/>
    </source>
</evidence>
<geneLocation type="plasmid" evidence="1 2">
    <name>pGD02.2.1</name>
</geneLocation>
<accession>A0AA46X1B5</accession>
<dbReference type="Proteomes" id="UP001162740">
    <property type="component" value="Plasmid pGD02.2.1"/>
</dbReference>